<dbReference type="Proteomes" id="UP000499080">
    <property type="component" value="Unassembled WGS sequence"/>
</dbReference>
<evidence type="ECO:0000313" key="3">
    <source>
        <dbReference type="Proteomes" id="UP000499080"/>
    </source>
</evidence>
<dbReference type="AlphaFoldDB" id="A0A4Y2H4U7"/>
<reference evidence="2 3" key="1">
    <citation type="journal article" date="2019" name="Sci. Rep.">
        <title>Orb-weaving spider Araneus ventricosus genome elucidates the spidroin gene catalogue.</title>
        <authorList>
            <person name="Kono N."/>
            <person name="Nakamura H."/>
            <person name="Ohtoshi R."/>
            <person name="Moran D.A.P."/>
            <person name="Shinohara A."/>
            <person name="Yoshida Y."/>
            <person name="Fujiwara M."/>
            <person name="Mori M."/>
            <person name="Tomita M."/>
            <person name="Arakawa K."/>
        </authorList>
    </citation>
    <scope>NUCLEOTIDE SEQUENCE [LARGE SCALE GENOMIC DNA]</scope>
</reference>
<gene>
    <name evidence="2" type="ORF">AVEN_178216_1</name>
</gene>
<accession>A0A4Y2H4U7</accession>
<proteinExistence type="predicted"/>
<evidence type="ECO:0000256" key="1">
    <source>
        <dbReference type="SAM" id="MobiDB-lite"/>
    </source>
</evidence>
<evidence type="ECO:0000313" key="2">
    <source>
        <dbReference type="EMBL" id="GBM59966.1"/>
    </source>
</evidence>
<sequence length="122" mass="13223">MHGGSAEESGTNSNLEFSGPEAETLPLDHCGPVAFQLRKCTDLQGLTVAKQRIKQVLFDLEMPSLNRQCNHLPSHSLDSSMPDTSATTFSEATTILTIGFTKTTIHVTLLMRTMITPSSSNT</sequence>
<keyword evidence="3" id="KW-1185">Reference proteome</keyword>
<name>A0A4Y2H4U7_ARAVE</name>
<comment type="caution">
    <text evidence="2">The sequence shown here is derived from an EMBL/GenBank/DDBJ whole genome shotgun (WGS) entry which is preliminary data.</text>
</comment>
<protein>
    <submittedName>
        <fullName evidence="2">Uncharacterized protein</fullName>
    </submittedName>
</protein>
<feature type="region of interest" description="Disordered" evidence="1">
    <location>
        <begin position="1"/>
        <end position="23"/>
    </location>
</feature>
<dbReference type="EMBL" id="BGPR01001708">
    <property type="protein sequence ID" value="GBM59966.1"/>
    <property type="molecule type" value="Genomic_DNA"/>
</dbReference>
<organism evidence="2 3">
    <name type="scientific">Araneus ventricosus</name>
    <name type="common">Orbweaver spider</name>
    <name type="synonym">Epeira ventricosa</name>
    <dbReference type="NCBI Taxonomy" id="182803"/>
    <lineage>
        <taxon>Eukaryota</taxon>
        <taxon>Metazoa</taxon>
        <taxon>Ecdysozoa</taxon>
        <taxon>Arthropoda</taxon>
        <taxon>Chelicerata</taxon>
        <taxon>Arachnida</taxon>
        <taxon>Araneae</taxon>
        <taxon>Araneomorphae</taxon>
        <taxon>Entelegynae</taxon>
        <taxon>Araneoidea</taxon>
        <taxon>Araneidae</taxon>
        <taxon>Araneus</taxon>
    </lineage>
</organism>